<organism evidence="1 2">
    <name type="scientific">Hyalomma asiaticum</name>
    <name type="common">Tick</name>
    <dbReference type="NCBI Taxonomy" id="266040"/>
    <lineage>
        <taxon>Eukaryota</taxon>
        <taxon>Metazoa</taxon>
        <taxon>Ecdysozoa</taxon>
        <taxon>Arthropoda</taxon>
        <taxon>Chelicerata</taxon>
        <taxon>Arachnida</taxon>
        <taxon>Acari</taxon>
        <taxon>Parasitiformes</taxon>
        <taxon>Ixodida</taxon>
        <taxon>Ixodoidea</taxon>
        <taxon>Ixodidae</taxon>
        <taxon>Hyalomminae</taxon>
        <taxon>Hyalomma</taxon>
    </lineage>
</organism>
<accession>A0ACB7S6P9</accession>
<comment type="caution">
    <text evidence="1">The sequence shown here is derived from an EMBL/GenBank/DDBJ whole genome shotgun (WGS) entry which is preliminary data.</text>
</comment>
<name>A0ACB7S6P9_HYAAI</name>
<evidence type="ECO:0000313" key="2">
    <source>
        <dbReference type="Proteomes" id="UP000821845"/>
    </source>
</evidence>
<dbReference type="Proteomes" id="UP000821845">
    <property type="component" value="Chromosome 5"/>
</dbReference>
<keyword evidence="2" id="KW-1185">Reference proteome</keyword>
<reference evidence="1" key="1">
    <citation type="submission" date="2020-05" db="EMBL/GenBank/DDBJ databases">
        <title>Large-scale comparative analyses of tick genomes elucidate their genetic diversity and vector capacities.</title>
        <authorList>
            <person name="Jia N."/>
            <person name="Wang J."/>
            <person name="Shi W."/>
            <person name="Du L."/>
            <person name="Sun Y."/>
            <person name="Zhan W."/>
            <person name="Jiang J."/>
            <person name="Wang Q."/>
            <person name="Zhang B."/>
            <person name="Ji P."/>
            <person name="Sakyi L.B."/>
            <person name="Cui X."/>
            <person name="Yuan T."/>
            <person name="Jiang B."/>
            <person name="Yang W."/>
            <person name="Lam T.T.-Y."/>
            <person name="Chang Q."/>
            <person name="Ding S."/>
            <person name="Wang X."/>
            <person name="Zhu J."/>
            <person name="Ruan X."/>
            <person name="Zhao L."/>
            <person name="Wei J."/>
            <person name="Que T."/>
            <person name="Du C."/>
            <person name="Cheng J."/>
            <person name="Dai P."/>
            <person name="Han X."/>
            <person name="Huang E."/>
            <person name="Gao Y."/>
            <person name="Liu J."/>
            <person name="Shao H."/>
            <person name="Ye R."/>
            <person name="Li L."/>
            <person name="Wei W."/>
            <person name="Wang X."/>
            <person name="Wang C."/>
            <person name="Yang T."/>
            <person name="Huo Q."/>
            <person name="Li W."/>
            <person name="Guo W."/>
            <person name="Chen H."/>
            <person name="Zhou L."/>
            <person name="Ni X."/>
            <person name="Tian J."/>
            <person name="Zhou Y."/>
            <person name="Sheng Y."/>
            <person name="Liu T."/>
            <person name="Pan Y."/>
            <person name="Xia L."/>
            <person name="Li J."/>
            <person name="Zhao F."/>
            <person name="Cao W."/>
        </authorList>
    </citation>
    <scope>NUCLEOTIDE SEQUENCE</scope>
    <source>
        <strain evidence="1">Hyas-2018</strain>
    </source>
</reference>
<gene>
    <name evidence="1" type="ORF">HPB50_002787</name>
</gene>
<proteinExistence type="predicted"/>
<protein>
    <submittedName>
        <fullName evidence="1">Uncharacterized protein</fullName>
    </submittedName>
</protein>
<evidence type="ECO:0000313" key="1">
    <source>
        <dbReference type="EMBL" id="KAH6929579.1"/>
    </source>
</evidence>
<dbReference type="EMBL" id="CM023485">
    <property type="protein sequence ID" value="KAH6929579.1"/>
    <property type="molecule type" value="Genomic_DNA"/>
</dbReference>
<sequence length="176" mass="19222">MFRAWRQPVRLCQEDNCSSMKPGRTRPSHDKNVHGSWKRHGNTSKRRDRKRCRYSEHCSRHSTMRTGRQAMKLRGHDSTANSQLRGSTNQLQPCAPSIAGSPDQGASAALPKPRPGADILERVMATALPYGAFSAALRNPCPGAIARKTCSRAAVPRDCSVRDCFVVGAHASGPSS</sequence>